<dbReference type="PANTHER" id="PTHR41251:SF1">
    <property type="entry name" value="NON-HOMOLOGOUS END JOINING PROTEIN KU"/>
    <property type="match status" value="1"/>
</dbReference>
<dbReference type="GO" id="GO:0003690">
    <property type="term" value="F:double-stranded DNA binding"/>
    <property type="evidence" value="ECO:0007669"/>
    <property type="project" value="UniProtKB-UniRule"/>
</dbReference>
<gene>
    <name evidence="3" type="primary">ku</name>
    <name evidence="6" type="ORF">AN618_08960</name>
</gene>
<dbReference type="SUPFAM" id="SSF100939">
    <property type="entry name" value="SPOC domain-like"/>
    <property type="match status" value="1"/>
</dbReference>
<dbReference type="HAMAP" id="MF_01875">
    <property type="entry name" value="Prokaryotic_Ku"/>
    <property type="match status" value="1"/>
</dbReference>
<dbReference type="FunFam" id="2.40.290.10:FF:000004">
    <property type="entry name" value="Non-homologous end joining protein Ku"/>
    <property type="match status" value="1"/>
</dbReference>
<comment type="caution">
    <text evidence="6">The sequence shown here is derived from an EMBL/GenBank/DDBJ whole genome shotgun (WGS) entry which is preliminary data.</text>
</comment>
<dbReference type="InParanoid" id="A0A140LAX3"/>
<reference evidence="6 7" key="1">
    <citation type="submission" date="2015-12" db="EMBL/GenBank/DDBJ databases">
        <title>Draft genome sequnece of Fervidicola ferrireducens strain Y170.</title>
        <authorList>
            <person name="Patel B.K."/>
        </authorList>
    </citation>
    <scope>NUCLEOTIDE SEQUENCE [LARGE SCALE GENOMIC DNA]</scope>
    <source>
        <strain evidence="6 7">Y170</strain>
    </source>
</reference>
<dbReference type="InterPro" id="IPR009187">
    <property type="entry name" value="Prok_Ku"/>
</dbReference>
<dbReference type="Gene3D" id="2.40.290.10">
    <property type="match status" value="1"/>
</dbReference>
<dbReference type="CDD" id="cd00789">
    <property type="entry name" value="KU_like"/>
    <property type="match status" value="1"/>
</dbReference>
<organism evidence="6 7">
    <name type="scientific">Fervidicola ferrireducens</name>
    <dbReference type="NCBI Taxonomy" id="520764"/>
    <lineage>
        <taxon>Bacteria</taxon>
        <taxon>Bacillati</taxon>
        <taxon>Bacillota</taxon>
        <taxon>Clostridia</taxon>
        <taxon>Thermosediminibacterales</taxon>
        <taxon>Thermosediminibacteraceae</taxon>
        <taxon>Fervidicola</taxon>
    </lineage>
</organism>
<dbReference type="PIRSF" id="PIRSF006493">
    <property type="entry name" value="Prok_Ku"/>
    <property type="match status" value="1"/>
</dbReference>
<feature type="domain" description="Ku" evidence="5">
    <location>
        <begin position="112"/>
        <end position="241"/>
    </location>
</feature>
<keyword evidence="2 3" id="KW-0233">DNA recombination</keyword>
<keyword evidence="4" id="KW-1133">Transmembrane helix</keyword>
<evidence type="ECO:0000313" key="7">
    <source>
        <dbReference type="Proteomes" id="UP000070427"/>
    </source>
</evidence>
<dbReference type="STRING" id="520764.AN618_08960"/>
<dbReference type="FunCoup" id="A0A140LAX3">
    <property type="interactions" value="10"/>
</dbReference>
<keyword evidence="7" id="KW-1185">Reference proteome</keyword>
<dbReference type="NCBIfam" id="TIGR02772">
    <property type="entry name" value="Ku_bact"/>
    <property type="match status" value="1"/>
</dbReference>
<dbReference type="Pfam" id="PF02735">
    <property type="entry name" value="Ku"/>
    <property type="match status" value="1"/>
</dbReference>
<dbReference type="GO" id="GO:0006303">
    <property type="term" value="P:double-strand break repair via nonhomologous end joining"/>
    <property type="evidence" value="ECO:0007669"/>
    <property type="project" value="UniProtKB-UniRule"/>
</dbReference>
<dbReference type="EMBL" id="LOED01000008">
    <property type="protein sequence ID" value="KXG77698.1"/>
    <property type="molecule type" value="Genomic_DNA"/>
</dbReference>
<comment type="subunit">
    <text evidence="3">Homodimer. Interacts with LigD.</text>
</comment>
<evidence type="ECO:0000313" key="6">
    <source>
        <dbReference type="EMBL" id="KXG77698.1"/>
    </source>
</evidence>
<dbReference type="Proteomes" id="UP000070427">
    <property type="component" value="Unassembled WGS sequence"/>
</dbReference>
<proteinExistence type="inferred from homology"/>
<accession>A0A140LAX3</accession>
<evidence type="ECO:0000256" key="1">
    <source>
        <dbReference type="ARBA" id="ARBA00023125"/>
    </source>
</evidence>
<dbReference type="GO" id="GO:0006310">
    <property type="term" value="P:DNA recombination"/>
    <property type="evidence" value="ECO:0007669"/>
    <property type="project" value="UniProtKB-KW"/>
</dbReference>
<evidence type="ECO:0000256" key="3">
    <source>
        <dbReference type="HAMAP-Rule" id="MF_01875"/>
    </source>
</evidence>
<comment type="similarity">
    <text evidence="3">Belongs to the prokaryotic Ku family.</text>
</comment>
<keyword evidence="1 3" id="KW-0238">DNA-binding</keyword>
<evidence type="ECO:0000256" key="2">
    <source>
        <dbReference type="ARBA" id="ARBA00023172"/>
    </source>
</evidence>
<dbReference type="SMART" id="SM00559">
    <property type="entry name" value="Ku78"/>
    <property type="match status" value="1"/>
</dbReference>
<keyword evidence="3" id="KW-0234">DNA repair</keyword>
<dbReference type="InterPro" id="IPR006164">
    <property type="entry name" value="DNA_bd_Ku70/Ku80"/>
</dbReference>
<dbReference type="PANTHER" id="PTHR41251">
    <property type="entry name" value="NON-HOMOLOGOUS END JOINING PROTEIN KU"/>
    <property type="match status" value="1"/>
</dbReference>
<comment type="function">
    <text evidence="3">With LigD forms a non-homologous end joining (NHEJ) DNA repair enzyme, which repairs dsDNA breaks with reduced fidelity. Binds linear dsDNA with 5'- and 3'- overhangs but not closed circular dsDNA nor ssDNA. Recruits and stimulates the ligase activity of LigD.</text>
</comment>
<keyword evidence="3" id="KW-0227">DNA damage</keyword>
<name>A0A140LAX3_9FIRM</name>
<protein>
    <recommendedName>
        <fullName evidence="3">Non-homologous end joining protein Ku</fullName>
    </recommendedName>
</protein>
<feature type="transmembrane region" description="Helical" evidence="4">
    <location>
        <begin position="35"/>
        <end position="55"/>
    </location>
</feature>
<dbReference type="AlphaFoldDB" id="A0A140LAX3"/>
<dbReference type="PATRIC" id="fig|520764.3.peg.931"/>
<dbReference type="InterPro" id="IPR016194">
    <property type="entry name" value="SPOC-like_C_dom_sf"/>
</dbReference>
<evidence type="ECO:0000259" key="5">
    <source>
        <dbReference type="SMART" id="SM00559"/>
    </source>
</evidence>
<keyword evidence="4" id="KW-0812">Transmembrane</keyword>
<sequence>MKKSLQVTNYRYPLGYGTSLATCRHSYFFPKNPRYYYIFLEALEGITCLLTWNIITGGERMRALWRGSISFGLVNVPVKMYAATERKSLSFRQIHKTCGTPIRYEKVCPFCNRKVEDDEIARGYEYEKGKFVVIEEKDLESIPDETTRTIDIVDFVDLAEIDPVYFDRSYFLGPEETGQKAYLLLFEALKKTGKIAIAKVMIRSKQHLACVRPYGENRLVMETMFYPDEVRDAGEIPISPGVKLHENEIKMAVQLIDSLSADFRPEKYTDEYRKAMLDIIRAKVEGEEIKVPPGREEKVVDLMEALKASLEMVEKEKRKGPGVKRKKAATS</sequence>
<keyword evidence="4" id="KW-0472">Membrane</keyword>
<evidence type="ECO:0000256" key="4">
    <source>
        <dbReference type="SAM" id="Phobius"/>
    </source>
</evidence>